<comment type="caution">
    <text evidence="2">The sequence shown here is derived from an EMBL/GenBank/DDBJ whole genome shotgun (WGS) entry which is preliminary data.</text>
</comment>
<evidence type="ECO:0000313" key="3">
    <source>
        <dbReference type="Proteomes" id="UP000256999"/>
    </source>
</evidence>
<name>A0A3E0UCJ5_9GAMM</name>
<feature type="signal peptide" evidence="1">
    <location>
        <begin position="1"/>
        <end position="36"/>
    </location>
</feature>
<dbReference type="SUPFAM" id="SSF56925">
    <property type="entry name" value="OMPA-like"/>
    <property type="match status" value="1"/>
</dbReference>
<dbReference type="OrthoDB" id="6398307at2"/>
<evidence type="ECO:0000313" key="2">
    <source>
        <dbReference type="EMBL" id="REL34731.1"/>
    </source>
</evidence>
<sequence length="216" mass="23738">MNSFSWLPRWQQNDKTSFTARLMCLLLACFSLSANAQRAGDVNGNEITPYVGYMFGSDIGAADGSDIAMSDDAHLGIAFSWQDSPNGQGQVLINYVKHDFDSQIGGTTEDLTLLYAHFSGVAQFRQQNYVTTFSLGLGGTFMDSDYESGLYPSATIAIGTRYEFSPTLAFVTELRTYATLTDDDDDFFCEQSICAAEFDDTLYIDTSISVGLAFVF</sequence>
<dbReference type="EMBL" id="QUOV01000001">
    <property type="protein sequence ID" value="REL34731.1"/>
    <property type="molecule type" value="Genomic_DNA"/>
</dbReference>
<dbReference type="AlphaFoldDB" id="A0A3E0UCJ5"/>
<dbReference type="RefSeq" id="WP_115999407.1">
    <property type="nucleotide sequence ID" value="NZ_QUOV01000001.1"/>
</dbReference>
<dbReference type="Proteomes" id="UP000256999">
    <property type="component" value="Unassembled WGS sequence"/>
</dbReference>
<keyword evidence="1" id="KW-0732">Signal</keyword>
<dbReference type="Gene3D" id="2.40.160.20">
    <property type="match status" value="1"/>
</dbReference>
<evidence type="ECO:0000256" key="1">
    <source>
        <dbReference type="SAM" id="SignalP"/>
    </source>
</evidence>
<reference evidence="2 3" key="1">
    <citation type="submission" date="2018-08" db="EMBL/GenBank/DDBJ databases">
        <title>Thalassotalea euphylliae genome.</title>
        <authorList>
            <person name="Summers S."/>
            <person name="Rice S.A."/>
            <person name="Freckelton M.L."/>
            <person name="Nedved B.T."/>
            <person name="Hadfield M.G."/>
        </authorList>
    </citation>
    <scope>NUCLEOTIDE SEQUENCE [LARGE SCALE GENOMIC DNA]</scope>
    <source>
        <strain evidence="2 3">H2</strain>
    </source>
</reference>
<feature type="chain" id="PRO_5017728789" description="Outer membrane protein beta-barrel domain-containing protein" evidence="1">
    <location>
        <begin position="37"/>
        <end position="216"/>
    </location>
</feature>
<organism evidence="2 3">
    <name type="scientific">Thalassotalea euphylliae</name>
    <dbReference type="NCBI Taxonomy" id="1655234"/>
    <lineage>
        <taxon>Bacteria</taxon>
        <taxon>Pseudomonadati</taxon>
        <taxon>Pseudomonadota</taxon>
        <taxon>Gammaproteobacteria</taxon>
        <taxon>Alteromonadales</taxon>
        <taxon>Colwelliaceae</taxon>
        <taxon>Thalassotalea</taxon>
    </lineage>
</organism>
<gene>
    <name evidence="2" type="ORF">DXX92_04840</name>
</gene>
<evidence type="ECO:0008006" key="4">
    <source>
        <dbReference type="Google" id="ProtNLM"/>
    </source>
</evidence>
<proteinExistence type="predicted"/>
<dbReference type="InterPro" id="IPR011250">
    <property type="entry name" value="OMP/PagP_B-barrel"/>
</dbReference>
<protein>
    <recommendedName>
        <fullName evidence="4">Outer membrane protein beta-barrel domain-containing protein</fullName>
    </recommendedName>
</protein>
<accession>A0A3E0UCJ5</accession>